<name>A0AAE1E227_9GAST</name>
<gene>
    <name evidence="1" type="ORF">RRG08_046598</name>
</gene>
<dbReference type="EMBL" id="JAWDGP010001472">
    <property type="protein sequence ID" value="KAK3791446.1"/>
    <property type="molecule type" value="Genomic_DNA"/>
</dbReference>
<evidence type="ECO:0000313" key="2">
    <source>
        <dbReference type="Proteomes" id="UP001283361"/>
    </source>
</evidence>
<evidence type="ECO:0000313" key="1">
    <source>
        <dbReference type="EMBL" id="KAK3791446.1"/>
    </source>
</evidence>
<comment type="caution">
    <text evidence="1">The sequence shown here is derived from an EMBL/GenBank/DDBJ whole genome shotgun (WGS) entry which is preliminary data.</text>
</comment>
<proteinExistence type="predicted"/>
<accession>A0AAE1E227</accession>
<protein>
    <submittedName>
        <fullName evidence="1">Uncharacterized protein</fullName>
    </submittedName>
</protein>
<organism evidence="1 2">
    <name type="scientific">Elysia crispata</name>
    <name type="common">lettuce slug</name>
    <dbReference type="NCBI Taxonomy" id="231223"/>
    <lineage>
        <taxon>Eukaryota</taxon>
        <taxon>Metazoa</taxon>
        <taxon>Spiralia</taxon>
        <taxon>Lophotrochozoa</taxon>
        <taxon>Mollusca</taxon>
        <taxon>Gastropoda</taxon>
        <taxon>Heterobranchia</taxon>
        <taxon>Euthyneura</taxon>
        <taxon>Panpulmonata</taxon>
        <taxon>Sacoglossa</taxon>
        <taxon>Placobranchoidea</taxon>
        <taxon>Plakobranchidae</taxon>
        <taxon>Elysia</taxon>
    </lineage>
</organism>
<dbReference type="AlphaFoldDB" id="A0AAE1E227"/>
<sequence length="72" mass="8523">MPDLHINMVSIIPMLERMKAATEKDEYLQTSRQYTQMGWPSDKHPLTRVLCLISRKKISVKKMESYIKENKL</sequence>
<reference evidence="1" key="1">
    <citation type="journal article" date="2023" name="G3 (Bethesda)">
        <title>A reference genome for the long-term kleptoplast-retaining sea slug Elysia crispata morphotype clarki.</title>
        <authorList>
            <person name="Eastman K.E."/>
            <person name="Pendleton A.L."/>
            <person name="Shaikh M.A."/>
            <person name="Suttiyut T."/>
            <person name="Ogas R."/>
            <person name="Tomko P."/>
            <person name="Gavelis G."/>
            <person name="Widhalm J.R."/>
            <person name="Wisecaver J.H."/>
        </authorList>
    </citation>
    <scope>NUCLEOTIDE SEQUENCE</scope>
    <source>
        <strain evidence="1">ECLA1</strain>
    </source>
</reference>
<dbReference type="Proteomes" id="UP001283361">
    <property type="component" value="Unassembled WGS sequence"/>
</dbReference>
<keyword evidence="2" id="KW-1185">Reference proteome</keyword>